<feature type="transmembrane region" description="Helical" evidence="2">
    <location>
        <begin position="64"/>
        <end position="85"/>
    </location>
</feature>
<dbReference type="Gene3D" id="1.25.40.10">
    <property type="entry name" value="Tetratricopeptide repeat domain"/>
    <property type="match status" value="1"/>
</dbReference>
<evidence type="ECO:0000313" key="4">
    <source>
        <dbReference type="Proteomes" id="UP000215181"/>
    </source>
</evidence>
<feature type="region of interest" description="Disordered" evidence="1">
    <location>
        <begin position="88"/>
        <end position="108"/>
    </location>
</feature>
<protein>
    <recommendedName>
        <fullName evidence="5">Sel1 repeat family protein</fullName>
    </recommendedName>
</protein>
<keyword evidence="2" id="KW-1133">Transmembrane helix</keyword>
<keyword evidence="4" id="KW-1185">Reference proteome</keyword>
<feature type="compositionally biased region" description="Polar residues" evidence="1">
    <location>
        <begin position="92"/>
        <end position="108"/>
    </location>
</feature>
<name>A0A235EXI2_9RHOO</name>
<evidence type="ECO:0000256" key="1">
    <source>
        <dbReference type="SAM" id="MobiDB-lite"/>
    </source>
</evidence>
<dbReference type="RefSeq" id="WP_094268510.1">
    <property type="nucleotide sequence ID" value="NZ_NOIH01000012.1"/>
</dbReference>
<dbReference type="AlphaFoldDB" id="A0A235EXI2"/>
<proteinExistence type="predicted"/>
<dbReference type="InterPro" id="IPR050767">
    <property type="entry name" value="Sel1_AlgK"/>
</dbReference>
<keyword evidence="2" id="KW-0472">Membrane</keyword>
<dbReference type="Pfam" id="PF08238">
    <property type="entry name" value="Sel1"/>
    <property type="match status" value="3"/>
</dbReference>
<dbReference type="InterPro" id="IPR006597">
    <property type="entry name" value="Sel1-like"/>
</dbReference>
<dbReference type="Proteomes" id="UP000215181">
    <property type="component" value="Unassembled WGS sequence"/>
</dbReference>
<dbReference type="EMBL" id="NOIH01000012">
    <property type="protein sequence ID" value="OYD53724.1"/>
    <property type="molecule type" value="Genomic_DNA"/>
</dbReference>
<dbReference type="OrthoDB" id="8561742at2"/>
<evidence type="ECO:0000313" key="3">
    <source>
        <dbReference type="EMBL" id="OYD53724.1"/>
    </source>
</evidence>
<dbReference type="PANTHER" id="PTHR11102:SF160">
    <property type="entry name" value="ERAD-ASSOCIATED E3 UBIQUITIN-PROTEIN LIGASE COMPONENT HRD3"/>
    <property type="match status" value="1"/>
</dbReference>
<sequence>MSARAAPCCPECGASRCRESRWRSHEEKLSHPGGHPYRCLACSHRFIAKPPARNSSGNSQTGTWATVVAAVLLAGVGLVAAALLAGEDDDSSGTTETAMQEAPPTTSTLEAAKAGDPEAQYRIGRAALLDASHGKAAGAEAVHWLSRAAASGHSGAMLQLGKLYRSGVGVPQNYEYAEKWVRASADAGNTDGMVELGRLYRSGLGVEQNAVTAYVWFNRAAAQMNMDGVHERDNIALKLSQEELKAAQAESVAAEGNLALPISGPVAQD</sequence>
<reference evidence="3 4" key="1">
    <citation type="submission" date="2017-07" db="EMBL/GenBank/DDBJ databases">
        <title>Thauera sp. KNDSS-Mac4 genome sequence and assembly.</title>
        <authorList>
            <person name="Mayilraj S."/>
        </authorList>
    </citation>
    <scope>NUCLEOTIDE SEQUENCE [LARGE SCALE GENOMIC DNA]</scope>
    <source>
        <strain evidence="3 4">KNDSS-Mac4</strain>
    </source>
</reference>
<organism evidence="3 4">
    <name type="scientific">Thauera propionica</name>
    <dbReference type="NCBI Taxonomy" id="2019431"/>
    <lineage>
        <taxon>Bacteria</taxon>
        <taxon>Pseudomonadati</taxon>
        <taxon>Pseudomonadota</taxon>
        <taxon>Betaproteobacteria</taxon>
        <taxon>Rhodocyclales</taxon>
        <taxon>Zoogloeaceae</taxon>
        <taxon>Thauera</taxon>
    </lineage>
</organism>
<dbReference type="InterPro" id="IPR011990">
    <property type="entry name" value="TPR-like_helical_dom_sf"/>
</dbReference>
<dbReference type="PANTHER" id="PTHR11102">
    <property type="entry name" value="SEL-1-LIKE PROTEIN"/>
    <property type="match status" value="1"/>
</dbReference>
<dbReference type="SUPFAM" id="SSF81901">
    <property type="entry name" value="HCP-like"/>
    <property type="match status" value="1"/>
</dbReference>
<keyword evidence="2" id="KW-0812">Transmembrane</keyword>
<dbReference type="SMART" id="SM00671">
    <property type="entry name" value="SEL1"/>
    <property type="match status" value="3"/>
</dbReference>
<comment type="caution">
    <text evidence="3">The sequence shown here is derived from an EMBL/GenBank/DDBJ whole genome shotgun (WGS) entry which is preliminary data.</text>
</comment>
<gene>
    <name evidence="3" type="ORF">CGK74_10880</name>
</gene>
<accession>A0A235EXI2</accession>
<evidence type="ECO:0000256" key="2">
    <source>
        <dbReference type="SAM" id="Phobius"/>
    </source>
</evidence>
<evidence type="ECO:0008006" key="5">
    <source>
        <dbReference type="Google" id="ProtNLM"/>
    </source>
</evidence>